<organism evidence="3 4">
    <name type="scientific">Methanolacinia petrolearia (strain DSM 11571 / OCM 486 / SEBR 4847)</name>
    <name type="common">Methanoplanus petrolearius</name>
    <dbReference type="NCBI Taxonomy" id="679926"/>
    <lineage>
        <taxon>Archaea</taxon>
        <taxon>Methanobacteriati</taxon>
        <taxon>Methanobacteriota</taxon>
        <taxon>Stenosarchaea group</taxon>
        <taxon>Methanomicrobia</taxon>
        <taxon>Methanomicrobiales</taxon>
        <taxon>Methanomicrobiaceae</taxon>
        <taxon>Methanolacinia</taxon>
    </lineage>
</organism>
<dbReference type="InterPro" id="IPR054513">
    <property type="entry name" value="Dret_0059-like_sensor"/>
</dbReference>
<dbReference type="AlphaFoldDB" id="E1RG98"/>
<evidence type="ECO:0000256" key="1">
    <source>
        <dbReference type="SAM" id="Phobius"/>
    </source>
</evidence>
<dbReference type="Pfam" id="PF22309">
    <property type="entry name" value="HK-GC-Chemotax_sensor"/>
    <property type="match status" value="1"/>
</dbReference>
<protein>
    <recommendedName>
        <fullName evidence="2">Dret-0059-like sensor domain-containing protein</fullName>
    </recommendedName>
</protein>
<name>E1RG98_METP4</name>
<dbReference type="HOGENOM" id="CLU_084977_0_0_2"/>
<keyword evidence="1" id="KW-0472">Membrane</keyword>
<dbReference type="GeneID" id="9745163"/>
<keyword evidence="4" id="KW-1185">Reference proteome</keyword>
<dbReference type="KEGG" id="mpi:Mpet_2669"/>
<proteinExistence type="predicted"/>
<sequence length="281" mass="30234" precursor="true">MEKGRIIRILILVALIVISIVLFASGVIFPEQQGETTEPDQLISVTAAIQERLDTIAGEVEKASSGLSSGINGEEAEKVLDDIFNETPDAVFLYSFSPDGTVAEVTPDSYNISSLNMSIAGLPDLSGSVVQGPAMTEVVEYGGYYVFEIVRPVYDEDGENIGGVTAVINSFSLLDGIINPEENASGNTFTVMQTDGLILYDMDKRQVGANLFTDDIFSSFPNLRNLGVRFTTQSSGYGSYSYYPTGSSDGSPVKKLAYWDSAGLYGTEWRVIMFKGALVAG</sequence>
<dbReference type="OrthoDB" id="106688at2157"/>
<dbReference type="EMBL" id="CP002117">
    <property type="protein sequence ID" value="ADN37412.1"/>
    <property type="molecule type" value="Genomic_DNA"/>
</dbReference>
<dbReference type="Proteomes" id="UP000006565">
    <property type="component" value="Chromosome"/>
</dbReference>
<accession>E1RG98</accession>
<feature type="transmembrane region" description="Helical" evidence="1">
    <location>
        <begin position="7"/>
        <end position="29"/>
    </location>
</feature>
<evidence type="ECO:0000259" key="2">
    <source>
        <dbReference type="Pfam" id="PF22309"/>
    </source>
</evidence>
<dbReference type="eggNOG" id="arCOG03644">
    <property type="taxonomic scope" value="Archaea"/>
</dbReference>
<reference evidence="3 4" key="1">
    <citation type="journal article" date="2010" name="Stand. Genomic Sci.">
        <title>Complete genome sequence of Methanoplanus petrolearius type strain (SEBR 4847).</title>
        <authorList>
            <person name="Brambilla E."/>
            <person name="Djao O.D."/>
            <person name="Daligault H."/>
            <person name="Lapidus A."/>
            <person name="Lucas S."/>
            <person name="Hammon N."/>
            <person name="Nolan M."/>
            <person name="Tice H."/>
            <person name="Cheng J.F."/>
            <person name="Han C."/>
            <person name="Tapia R."/>
            <person name="Goodwin L."/>
            <person name="Pitluck S."/>
            <person name="Liolios K."/>
            <person name="Ivanova N."/>
            <person name="Mavromatis K."/>
            <person name="Mikhailova N."/>
            <person name="Pati A."/>
            <person name="Chen A."/>
            <person name="Palaniappan K."/>
            <person name="Land M."/>
            <person name="Hauser L."/>
            <person name="Chang Y.J."/>
            <person name="Jeffries C.D."/>
            <person name="Rohde M."/>
            <person name="Spring S."/>
            <person name="Sikorski J."/>
            <person name="Goker M."/>
            <person name="Woyke T."/>
            <person name="Bristow J."/>
            <person name="Eisen J.A."/>
            <person name="Markowitz V."/>
            <person name="Hugenholtz P."/>
            <person name="Kyrpides N.C."/>
            <person name="Klenk H.P."/>
        </authorList>
    </citation>
    <scope>NUCLEOTIDE SEQUENCE [LARGE SCALE GENOMIC DNA]</scope>
    <source>
        <strain evidence="4">DSM 11571 / OCM 486 / SEBR 4847</strain>
    </source>
</reference>
<dbReference type="CDD" id="cd18773">
    <property type="entry name" value="PDC1_HK_sensor"/>
    <property type="match status" value="1"/>
</dbReference>
<evidence type="ECO:0000313" key="4">
    <source>
        <dbReference type="Proteomes" id="UP000006565"/>
    </source>
</evidence>
<keyword evidence="1" id="KW-0812">Transmembrane</keyword>
<keyword evidence="1" id="KW-1133">Transmembrane helix</keyword>
<dbReference type="RefSeq" id="WP_013330585.1">
    <property type="nucleotide sequence ID" value="NC_014507.1"/>
</dbReference>
<feature type="domain" description="Dret-0059-like sensor" evidence="2">
    <location>
        <begin position="53"/>
        <end position="168"/>
    </location>
</feature>
<evidence type="ECO:0000313" key="3">
    <source>
        <dbReference type="EMBL" id="ADN37412.1"/>
    </source>
</evidence>
<gene>
    <name evidence="3" type="ordered locus">Mpet_2669</name>
</gene>